<evidence type="ECO:0000313" key="1">
    <source>
        <dbReference type="EMBL" id="NYY89089.1"/>
    </source>
</evidence>
<sequence length="198" mass="21774">MFSPKARRGRPDLFFSSAKTAAPIPARHPALREALAIASLDPAIGTISHFAKAHAGPAQVVDVDAVVLTRLDGPWYLDVVPARRVRDLDEEGLVQIALRELGLQQLVVTAEDLRSEPRRSNTRLVWSYKDRPVSVPLRLRILKALADEGPMELGRLLEMVSSELDPSPAVMSLACLNLLELDLTSEPLGPSTLVRYRT</sequence>
<reference evidence="2 3" key="3">
    <citation type="journal article" date="2022" name="Int. J. Syst. Evol. Microbiol.">
        <title>Strains of Bradyrhizobium barranii sp. nov. associated with legumes native to Canada are symbionts of soybeans and belong to different subspecies (subsp. barranii subsp. nov. and subsp. apii subsp. nov.) and symbiovars (sv. glycinearum and sv. septentrionale).</title>
        <authorList>
            <person name="Bromfield E.S.P."/>
            <person name="Cloutier S."/>
            <person name="Wasai-Hara S."/>
            <person name="Minamisawa K."/>
        </authorList>
    </citation>
    <scope>NUCLEOTIDE SEQUENCE [LARGE SCALE GENOMIC DNA]</scope>
    <source>
        <strain evidence="2 3">323S2</strain>
    </source>
</reference>
<dbReference type="AlphaFoldDB" id="A0A7Z0TPK4"/>
<gene>
    <name evidence="2" type="ORF">G6321_00006365</name>
    <name evidence="1" type="ORF">G6321_11805</name>
</gene>
<evidence type="ECO:0000313" key="2">
    <source>
        <dbReference type="EMBL" id="UGX94817.1"/>
    </source>
</evidence>
<dbReference type="EMBL" id="JACBFH010000001">
    <property type="protein sequence ID" value="NYY89089.1"/>
    <property type="molecule type" value="Genomic_DNA"/>
</dbReference>
<dbReference type="EMBL" id="CP088280">
    <property type="protein sequence ID" value="UGX94817.1"/>
    <property type="molecule type" value="Genomic_DNA"/>
</dbReference>
<organism evidence="1">
    <name type="scientific">Bradyrhizobium barranii subsp. barranii</name>
    <dbReference type="NCBI Taxonomy" id="2823807"/>
    <lineage>
        <taxon>Bacteria</taxon>
        <taxon>Pseudomonadati</taxon>
        <taxon>Pseudomonadota</taxon>
        <taxon>Alphaproteobacteria</taxon>
        <taxon>Hyphomicrobiales</taxon>
        <taxon>Nitrobacteraceae</taxon>
        <taxon>Bradyrhizobium</taxon>
        <taxon>Bradyrhizobium barranii</taxon>
    </lineage>
</organism>
<reference evidence="2 3" key="1">
    <citation type="journal article" date="2017" name="Syst. Appl. Microbiol.">
        <title>Soybeans inoculated with root zone soils of Canadian native legumes harbour diverse and novel Bradyrhizobium spp. that possess agricultural potential.</title>
        <authorList>
            <person name="Bromfield E.S.P."/>
            <person name="Cloutier S."/>
            <person name="Tambong J.T."/>
            <person name="Tran Thi T.V."/>
        </authorList>
    </citation>
    <scope>NUCLEOTIDE SEQUENCE [LARGE SCALE GENOMIC DNA]</scope>
    <source>
        <strain evidence="2 3">323S2</strain>
    </source>
</reference>
<dbReference type="RefSeq" id="WP_166345009.1">
    <property type="nucleotide sequence ID" value="NZ_CP088280.1"/>
</dbReference>
<evidence type="ECO:0000313" key="3">
    <source>
        <dbReference type="Proteomes" id="UP000564836"/>
    </source>
</evidence>
<name>A0A7Z0TPK4_9BRAD</name>
<reference evidence="1" key="2">
    <citation type="submission" date="2020-06" db="EMBL/GenBank/DDBJ databases">
        <title>Whole Genome Sequence of Bradyrhizobium sp. Strain 323S2.</title>
        <authorList>
            <person name="Bromfield E.S.P."/>
        </authorList>
    </citation>
    <scope>NUCLEOTIDE SEQUENCE [LARGE SCALE GENOMIC DNA]</scope>
    <source>
        <strain evidence="1">323S2</strain>
    </source>
</reference>
<accession>A0A7Z0TPK4</accession>
<proteinExistence type="predicted"/>
<protein>
    <submittedName>
        <fullName evidence="1">Uncharacterized protein</fullName>
    </submittedName>
</protein>
<dbReference type="Proteomes" id="UP000564836">
    <property type="component" value="Chromosome"/>
</dbReference>